<protein>
    <submittedName>
        <fullName evidence="2">Uncharacterized protein</fullName>
    </submittedName>
</protein>
<feature type="region of interest" description="Disordered" evidence="1">
    <location>
        <begin position="1"/>
        <end position="36"/>
    </location>
</feature>
<dbReference type="Proteomes" id="UP001341840">
    <property type="component" value="Unassembled WGS sequence"/>
</dbReference>
<evidence type="ECO:0000313" key="2">
    <source>
        <dbReference type="EMBL" id="MED6206823.1"/>
    </source>
</evidence>
<proteinExistence type="predicted"/>
<sequence>MELGRSDKTTLKQSLLERGKGYPDPEFGEHNLVHPQPVGDARKFQIQATYPLSMARKLDSVERFFLATTTNHLGALQLHQIILRNELEELGFSDLPSSGATVPDIGLAEPKSTTDLSHIGPKPTNGPNPLRIPKAPKSINHRILMR</sequence>
<comment type="caution">
    <text evidence="2">The sequence shown here is derived from an EMBL/GenBank/DDBJ whole genome shotgun (WGS) entry which is preliminary data.</text>
</comment>
<feature type="compositionally biased region" description="Basic and acidic residues" evidence="1">
    <location>
        <begin position="1"/>
        <end position="32"/>
    </location>
</feature>
<keyword evidence="3" id="KW-1185">Reference proteome</keyword>
<reference evidence="2 3" key="1">
    <citation type="journal article" date="2023" name="Plants (Basel)">
        <title>Bridging the Gap: Combining Genomics and Transcriptomics Approaches to Understand Stylosanthes scabra, an Orphan Legume from the Brazilian Caatinga.</title>
        <authorList>
            <person name="Ferreira-Neto J.R.C."/>
            <person name="da Silva M.D."/>
            <person name="Binneck E."/>
            <person name="de Melo N.F."/>
            <person name="da Silva R.H."/>
            <person name="de Melo A.L.T.M."/>
            <person name="Pandolfi V."/>
            <person name="Bustamante F.O."/>
            <person name="Brasileiro-Vidal A.C."/>
            <person name="Benko-Iseppon A.M."/>
        </authorList>
    </citation>
    <scope>NUCLEOTIDE SEQUENCE [LARGE SCALE GENOMIC DNA]</scope>
    <source>
        <tissue evidence="2">Leaves</tissue>
    </source>
</reference>
<evidence type="ECO:0000313" key="3">
    <source>
        <dbReference type="Proteomes" id="UP001341840"/>
    </source>
</evidence>
<dbReference type="EMBL" id="JASCZI010241781">
    <property type="protein sequence ID" value="MED6206823.1"/>
    <property type="molecule type" value="Genomic_DNA"/>
</dbReference>
<organism evidence="2 3">
    <name type="scientific">Stylosanthes scabra</name>
    <dbReference type="NCBI Taxonomy" id="79078"/>
    <lineage>
        <taxon>Eukaryota</taxon>
        <taxon>Viridiplantae</taxon>
        <taxon>Streptophyta</taxon>
        <taxon>Embryophyta</taxon>
        <taxon>Tracheophyta</taxon>
        <taxon>Spermatophyta</taxon>
        <taxon>Magnoliopsida</taxon>
        <taxon>eudicotyledons</taxon>
        <taxon>Gunneridae</taxon>
        <taxon>Pentapetalae</taxon>
        <taxon>rosids</taxon>
        <taxon>fabids</taxon>
        <taxon>Fabales</taxon>
        <taxon>Fabaceae</taxon>
        <taxon>Papilionoideae</taxon>
        <taxon>50 kb inversion clade</taxon>
        <taxon>dalbergioids sensu lato</taxon>
        <taxon>Dalbergieae</taxon>
        <taxon>Pterocarpus clade</taxon>
        <taxon>Stylosanthes</taxon>
    </lineage>
</organism>
<gene>
    <name evidence="2" type="ORF">PIB30_030269</name>
</gene>
<name>A0ABU6YDG6_9FABA</name>
<evidence type="ECO:0000256" key="1">
    <source>
        <dbReference type="SAM" id="MobiDB-lite"/>
    </source>
</evidence>
<accession>A0ABU6YDG6</accession>
<feature type="region of interest" description="Disordered" evidence="1">
    <location>
        <begin position="110"/>
        <end position="137"/>
    </location>
</feature>